<dbReference type="EMBL" id="BMQL01000105">
    <property type="protein sequence ID" value="GGR40500.1"/>
    <property type="molecule type" value="Genomic_DNA"/>
</dbReference>
<sequence length="63" mass="6421">MQRSAVIASFALSLTAALGACGQSPTASVTPGTPDLLQSAQEIAQLTHATPGTQLYLLDVVTH</sequence>
<keyword evidence="3" id="KW-1185">Reference proteome</keyword>
<dbReference type="Proteomes" id="UP000603865">
    <property type="component" value="Unassembled WGS sequence"/>
</dbReference>
<dbReference type="PROSITE" id="PS51257">
    <property type="entry name" value="PROKAR_LIPOPROTEIN"/>
    <property type="match status" value="1"/>
</dbReference>
<comment type="caution">
    <text evidence="2">The sequence shown here is derived from an EMBL/GenBank/DDBJ whole genome shotgun (WGS) entry which is preliminary data.</text>
</comment>
<keyword evidence="1" id="KW-0732">Signal</keyword>
<proteinExistence type="predicted"/>
<name>A0A918FIX1_9DEIO</name>
<evidence type="ECO:0000313" key="2">
    <source>
        <dbReference type="EMBL" id="GGR40500.1"/>
    </source>
</evidence>
<evidence type="ECO:0000313" key="3">
    <source>
        <dbReference type="Proteomes" id="UP000603865"/>
    </source>
</evidence>
<organism evidence="2 3">
    <name type="scientific">Deinococcus ruber</name>
    <dbReference type="NCBI Taxonomy" id="1848197"/>
    <lineage>
        <taxon>Bacteria</taxon>
        <taxon>Thermotogati</taxon>
        <taxon>Deinococcota</taxon>
        <taxon>Deinococci</taxon>
        <taxon>Deinococcales</taxon>
        <taxon>Deinococcaceae</taxon>
        <taxon>Deinococcus</taxon>
    </lineage>
</organism>
<evidence type="ECO:0000256" key="1">
    <source>
        <dbReference type="SAM" id="SignalP"/>
    </source>
</evidence>
<accession>A0A918FIX1</accession>
<reference evidence="2" key="1">
    <citation type="journal article" date="2014" name="Int. J. Syst. Evol. Microbiol.">
        <title>Complete genome sequence of Corynebacterium casei LMG S-19264T (=DSM 44701T), isolated from a smear-ripened cheese.</title>
        <authorList>
            <consortium name="US DOE Joint Genome Institute (JGI-PGF)"/>
            <person name="Walter F."/>
            <person name="Albersmeier A."/>
            <person name="Kalinowski J."/>
            <person name="Ruckert C."/>
        </authorList>
    </citation>
    <scope>NUCLEOTIDE SEQUENCE</scope>
    <source>
        <strain evidence="2">JCM 31311</strain>
    </source>
</reference>
<reference evidence="2" key="2">
    <citation type="submission" date="2020-09" db="EMBL/GenBank/DDBJ databases">
        <authorList>
            <person name="Sun Q."/>
            <person name="Ohkuma M."/>
        </authorList>
    </citation>
    <scope>NUCLEOTIDE SEQUENCE</scope>
    <source>
        <strain evidence="2">JCM 31311</strain>
    </source>
</reference>
<gene>
    <name evidence="2" type="ORF">GCM10008957_56190</name>
</gene>
<dbReference type="AlphaFoldDB" id="A0A918FIX1"/>
<dbReference type="RefSeq" id="WP_189093832.1">
    <property type="nucleotide sequence ID" value="NZ_BMQL01000105.1"/>
</dbReference>
<feature type="signal peptide" evidence="1">
    <location>
        <begin position="1"/>
        <end position="19"/>
    </location>
</feature>
<protein>
    <submittedName>
        <fullName evidence="2">Uncharacterized protein</fullName>
    </submittedName>
</protein>
<feature type="chain" id="PRO_5037711989" evidence="1">
    <location>
        <begin position="20"/>
        <end position="63"/>
    </location>
</feature>